<dbReference type="Proteomes" id="UP001300261">
    <property type="component" value="Unassembled WGS sequence"/>
</dbReference>
<evidence type="ECO:0000313" key="1">
    <source>
        <dbReference type="EMBL" id="MCX2725135.1"/>
    </source>
</evidence>
<gene>
    <name evidence="1" type="ORF">ON753_22665</name>
</gene>
<evidence type="ECO:0000313" key="2">
    <source>
        <dbReference type="Proteomes" id="UP001300261"/>
    </source>
</evidence>
<dbReference type="Gene3D" id="3.40.50.12500">
    <property type="match status" value="1"/>
</dbReference>
<dbReference type="PIRSF" id="PIRSF015736">
    <property type="entry name" value="MI"/>
    <property type="match status" value="1"/>
</dbReference>
<sequence>MKLSFDVDRGPGEKAAFGLIVLLVDETIEAEFRTIFTLDGVSLFHSRIESAPEVTHSTLMRMKERLTDAAAFLPANRPLDAIGYACTSGATVIGSDAVEAAVRKAHPQASVTDPARAVMAALKHMNVTRLGIVSPYVEEVSGAICDLLRQNGLETLAAGSFGQAEEAVVARISLKSVEEAICTVGSDPQVEAVFASCTNLRTFPVIERSERRLGKPVISSNQALAWHMMVLAGLPSGGAGPGRLFND</sequence>
<dbReference type="RefSeq" id="WP_265965717.1">
    <property type="nucleotide sequence ID" value="NZ_JAPEVI010000003.1"/>
</dbReference>
<dbReference type="InterPro" id="IPR053714">
    <property type="entry name" value="Iso_Racemase_Enz_sf"/>
</dbReference>
<dbReference type="InterPro" id="IPR026286">
    <property type="entry name" value="MaiA/AMDase"/>
</dbReference>
<dbReference type="PANTHER" id="PTHR40267:SF1">
    <property type="entry name" value="BLR3294 PROTEIN"/>
    <property type="match status" value="1"/>
</dbReference>
<accession>A0ABT3R7V7</accession>
<comment type="caution">
    <text evidence="1">The sequence shown here is derived from an EMBL/GenBank/DDBJ whole genome shotgun (WGS) entry which is preliminary data.</text>
</comment>
<keyword evidence="2" id="KW-1185">Reference proteome</keyword>
<dbReference type="PANTHER" id="PTHR40267">
    <property type="entry name" value="BLR3294 PROTEIN"/>
    <property type="match status" value="1"/>
</dbReference>
<name>A0ABT3R7V7_9HYPH</name>
<protein>
    <submittedName>
        <fullName evidence="1">Aspartate/glutamate racemase family protein</fullName>
    </submittedName>
</protein>
<organism evidence="1 2">
    <name type="scientific">Roseibium salinum</name>
    <dbReference type="NCBI Taxonomy" id="1604349"/>
    <lineage>
        <taxon>Bacteria</taxon>
        <taxon>Pseudomonadati</taxon>
        <taxon>Pseudomonadota</taxon>
        <taxon>Alphaproteobacteria</taxon>
        <taxon>Hyphomicrobiales</taxon>
        <taxon>Stappiaceae</taxon>
        <taxon>Roseibium</taxon>
    </lineage>
</organism>
<dbReference type="EMBL" id="JAPEVI010000003">
    <property type="protein sequence ID" value="MCX2725135.1"/>
    <property type="molecule type" value="Genomic_DNA"/>
</dbReference>
<reference evidence="1 2" key="1">
    <citation type="journal article" date="2016" name="Int. J. Syst. Evol. Microbiol.">
        <title>Labrenzia salina sp. nov., isolated from the rhizosphere of the halophyte Arthrocnemum macrostachyum.</title>
        <authorList>
            <person name="Camacho M."/>
            <person name="Redondo-Gomez S."/>
            <person name="Rodriguez-Llorente I."/>
            <person name="Rohde M."/>
            <person name="Sproer C."/>
            <person name="Schumann P."/>
            <person name="Klenk H.P."/>
            <person name="Montero-Calasanz M.D.C."/>
        </authorList>
    </citation>
    <scope>NUCLEOTIDE SEQUENCE [LARGE SCALE GENOMIC DNA]</scope>
    <source>
        <strain evidence="1 2">DSM 29163</strain>
    </source>
</reference>
<dbReference type="Pfam" id="PF17645">
    <property type="entry name" value="Amdase"/>
    <property type="match status" value="1"/>
</dbReference>
<proteinExistence type="predicted"/>